<comment type="function">
    <text evidence="1">Essential regulatory subunit of the mitochondrial calcium uniporter complex (uniplex), a complex that mediates calcium uptake into mitochondria.</text>
</comment>
<protein>
    <recommendedName>
        <fullName evidence="1">Essential MCU regulator, mitochondrial</fullName>
    </recommendedName>
    <alternativeName>
        <fullName evidence="1">Single-pass membrane protein with aspartate-rich tail 1, mitochondrial</fullName>
    </alternativeName>
</protein>
<dbReference type="GO" id="GO:0036444">
    <property type="term" value="P:calcium import into the mitochondrion"/>
    <property type="evidence" value="ECO:0007669"/>
    <property type="project" value="UniProtKB-UniRule"/>
</dbReference>
<evidence type="ECO:0000256" key="1">
    <source>
        <dbReference type="RuleBase" id="RU369077"/>
    </source>
</evidence>
<organism evidence="2 3">
    <name type="scientific">Hypsibius exemplaris</name>
    <name type="common">Freshwater tardigrade</name>
    <dbReference type="NCBI Taxonomy" id="2072580"/>
    <lineage>
        <taxon>Eukaryota</taxon>
        <taxon>Metazoa</taxon>
        <taxon>Ecdysozoa</taxon>
        <taxon>Tardigrada</taxon>
        <taxon>Eutardigrada</taxon>
        <taxon>Parachela</taxon>
        <taxon>Hypsibioidea</taxon>
        <taxon>Hypsibiidae</taxon>
        <taxon>Hypsibius</taxon>
    </lineage>
</organism>
<dbReference type="GO" id="GO:1990246">
    <property type="term" value="C:uniplex complex"/>
    <property type="evidence" value="ECO:0007669"/>
    <property type="project" value="UniProtKB-UniRule"/>
</dbReference>
<evidence type="ECO:0000313" key="3">
    <source>
        <dbReference type="Proteomes" id="UP000192578"/>
    </source>
</evidence>
<reference evidence="3" key="1">
    <citation type="submission" date="2017-01" db="EMBL/GenBank/DDBJ databases">
        <title>Comparative genomics of anhydrobiosis in the tardigrade Hypsibius dujardini.</title>
        <authorList>
            <person name="Yoshida Y."/>
            <person name="Koutsovoulos G."/>
            <person name="Laetsch D."/>
            <person name="Stevens L."/>
            <person name="Kumar S."/>
            <person name="Horikawa D."/>
            <person name="Ishino K."/>
            <person name="Komine S."/>
            <person name="Tomita M."/>
            <person name="Blaxter M."/>
            <person name="Arakawa K."/>
        </authorList>
    </citation>
    <scope>NUCLEOTIDE SEQUENCE [LARGE SCALE GENOMIC DNA]</scope>
    <source>
        <strain evidence="3">Z151</strain>
    </source>
</reference>
<keyword evidence="1" id="KW-0106">Calcium</keyword>
<keyword evidence="1" id="KW-0496">Mitochondrion</keyword>
<keyword evidence="1" id="KW-0406">Ion transport</keyword>
<sequence length="98" mass="11001">MSSLRHGYFRLLRVHHNLERRPLPLPSVMLFSVRSPQVHRLAHTRQFIPDPPETSSVGSRVLLALAVIIGGIFLGSNLSQLSARFLEENDIFVAGDED</sequence>
<comment type="subcellular location">
    <subcellularLocation>
        <location evidence="1">Mitochondrion inner membrane</location>
        <topology evidence="1">Single-pass membrane protein</topology>
    </subcellularLocation>
</comment>
<keyword evidence="1" id="KW-0109">Calcium transport</keyword>
<keyword evidence="1" id="KW-0809">Transit peptide</keyword>
<name>A0A1W0WWC8_HYPEX</name>
<dbReference type="EMBL" id="MTYJ01000038">
    <property type="protein sequence ID" value="OQV19477.1"/>
    <property type="molecule type" value="Genomic_DNA"/>
</dbReference>
<dbReference type="Proteomes" id="UP000192578">
    <property type="component" value="Unassembled WGS sequence"/>
</dbReference>
<comment type="similarity">
    <text evidence="1">Belongs to the SMDT1/EMRE family.</text>
</comment>
<comment type="subunit">
    <text evidence="1">Component of the uniplex complex. Interacts (via the transmembrane region) with MCU (via the first transmembrane region); the interaction is direct.</text>
</comment>
<keyword evidence="1" id="KW-0999">Mitochondrion inner membrane</keyword>
<keyword evidence="1" id="KW-0813">Transport</keyword>
<proteinExistence type="inferred from homology"/>
<dbReference type="GO" id="GO:0051560">
    <property type="term" value="P:mitochondrial calcium ion homeostasis"/>
    <property type="evidence" value="ECO:0007669"/>
    <property type="project" value="UniProtKB-UniRule"/>
</dbReference>
<keyword evidence="1" id="KW-0472">Membrane</keyword>
<accession>A0A1W0WWC8</accession>
<dbReference type="AlphaFoldDB" id="A0A1W0WWC8"/>
<dbReference type="Pfam" id="PF10161">
    <property type="entry name" value="DDDD"/>
    <property type="match status" value="1"/>
</dbReference>
<dbReference type="InterPro" id="IPR018782">
    <property type="entry name" value="MCU_reg"/>
</dbReference>
<evidence type="ECO:0000313" key="2">
    <source>
        <dbReference type="EMBL" id="OQV19477.1"/>
    </source>
</evidence>
<comment type="caution">
    <text evidence="2">The sequence shown here is derived from an EMBL/GenBank/DDBJ whole genome shotgun (WGS) entry which is preliminary data.</text>
</comment>
<gene>
    <name evidence="2" type="ORF">BV898_06468</name>
</gene>
<keyword evidence="3" id="KW-1185">Reference proteome</keyword>